<evidence type="ECO:0000313" key="2">
    <source>
        <dbReference type="Proteomes" id="UP000748025"/>
    </source>
</evidence>
<dbReference type="EMBL" id="SRPW01002366">
    <property type="protein sequence ID" value="KAG5993406.1"/>
    <property type="molecule type" value="Genomic_DNA"/>
</dbReference>
<name>A0A9P7N5A5_9HYPO</name>
<protein>
    <recommendedName>
        <fullName evidence="3">Nitrate assimilation regulatory protein nirA</fullName>
    </recommendedName>
</protein>
<sequence>METTPPSETVHLTPHKYLMSHGLALIIQYLNTGMTPRDLASIKHAAQLWCTTYTHDTGLSLVSWTAADENRSGSGSGSGYRCRLPEPVCAAHPAFWDLCRLSWERLRGGRPEQQSGDTSSVTTDYTNTHYTFSGDMDTDADTDIDVIMDMLVAPPNSPVQRPRDRDTDIVMGSSGSGSGSGCCAARSDKMRLRDEEIYHLVDVLDREWPAKMAREGWRDAYAAWRAPLRPGDLKASPIIFFIPDTVAALAALDPDEGVDPWHELEGRIRGDEVMTGCCDMDMTGGSTVGQEQLACYPGFPHRAEYWNPNTLLYRFLAEAKRIWELEFTLPRITNIQAGIIFNAVHNLSGLDEVGKPYQLHAIALACRMRLFHRTDIREADDRMRDGKAFTAWALYNWDSLNAFSFMAPPLLKKPPEWPLPDPSDDADWYGEMWLKYPLTSTLSPSYFAHVIKSRSRFRIIMNDFCEVAYSGGQEISMETAQKLHARLRTWYEGLPGPLQPKNIVLPGHLQLHAYYHHLILTMYEPLIHQDHGTPKEASQPRQIVEEARKYLQTIIRLYYLRHGFGAMDLFIVHPLMLVASECVETMQETTSLDKLEELRATLILTVKGLYEQRRNHYLARALFRVIRGRMRESDVALLKEALRVDDDEIDAQCDLVQAVRSHLPVTLKKKENMDAHILKNLVEKYVGLAIEGGGVVRGSDMEPLT</sequence>
<gene>
    <name evidence="1" type="ORF">E4U43_003500</name>
</gene>
<comment type="caution">
    <text evidence="1">The sequence shown here is derived from an EMBL/GenBank/DDBJ whole genome shotgun (WGS) entry which is preliminary data.</text>
</comment>
<keyword evidence="2" id="KW-1185">Reference proteome</keyword>
<dbReference type="AlphaFoldDB" id="A0A9P7N5A5"/>
<proteinExistence type="predicted"/>
<dbReference type="PANTHER" id="PTHR47256:SF1">
    <property type="entry name" value="ZN(II)2CYS6 TRANSCRIPTION FACTOR (EUROFUNG)"/>
    <property type="match status" value="1"/>
</dbReference>
<dbReference type="InterPro" id="IPR053187">
    <property type="entry name" value="Notoamide_regulator"/>
</dbReference>
<organism evidence="1 2">
    <name type="scientific">Claviceps pusilla</name>
    <dbReference type="NCBI Taxonomy" id="123648"/>
    <lineage>
        <taxon>Eukaryota</taxon>
        <taxon>Fungi</taxon>
        <taxon>Dikarya</taxon>
        <taxon>Ascomycota</taxon>
        <taxon>Pezizomycotina</taxon>
        <taxon>Sordariomycetes</taxon>
        <taxon>Hypocreomycetidae</taxon>
        <taxon>Hypocreales</taxon>
        <taxon>Clavicipitaceae</taxon>
        <taxon>Claviceps</taxon>
    </lineage>
</organism>
<evidence type="ECO:0008006" key="3">
    <source>
        <dbReference type="Google" id="ProtNLM"/>
    </source>
</evidence>
<dbReference type="PANTHER" id="PTHR47256">
    <property type="entry name" value="ZN(II)2CYS6 TRANSCRIPTION FACTOR (EUROFUNG)-RELATED"/>
    <property type="match status" value="1"/>
</dbReference>
<dbReference type="CDD" id="cd12148">
    <property type="entry name" value="fungal_TF_MHR"/>
    <property type="match status" value="1"/>
</dbReference>
<dbReference type="OrthoDB" id="426882at2759"/>
<reference evidence="1" key="1">
    <citation type="journal article" date="2020" name="bioRxiv">
        <title>Whole genome comparisons of ergot fungi reveals the divergence and evolution of species within the genus Claviceps are the result of varying mechanisms driving genome evolution and host range expansion.</title>
        <authorList>
            <person name="Wyka S.A."/>
            <person name="Mondo S.J."/>
            <person name="Liu M."/>
            <person name="Dettman J."/>
            <person name="Nalam V."/>
            <person name="Broders K.D."/>
        </authorList>
    </citation>
    <scope>NUCLEOTIDE SEQUENCE</scope>
    <source>
        <strain evidence="1">CCC 602</strain>
    </source>
</reference>
<dbReference type="Proteomes" id="UP000748025">
    <property type="component" value="Unassembled WGS sequence"/>
</dbReference>
<accession>A0A9P7N5A5</accession>
<evidence type="ECO:0000313" key="1">
    <source>
        <dbReference type="EMBL" id="KAG5993406.1"/>
    </source>
</evidence>